<sequence length="72" mass="8179">MPKVLGKMSYPIFFRMTFSNFPIFPPCVVFHFPSSLSSCCFVSLCDSNSQQSFLANRSSSSFFFIQLREGAM</sequence>
<name>A0A5D2E1M0_GOSDA</name>
<organism evidence="1 2">
    <name type="scientific">Gossypium darwinii</name>
    <name type="common">Darwin's cotton</name>
    <name type="synonym">Gossypium barbadense var. darwinii</name>
    <dbReference type="NCBI Taxonomy" id="34276"/>
    <lineage>
        <taxon>Eukaryota</taxon>
        <taxon>Viridiplantae</taxon>
        <taxon>Streptophyta</taxon>
        <taxon>Embryophyta</taxon>
        <taxon>Tracheophyta</taxon>
        <taxon>Spermatophyta</taxon>
        <taxon>Magnoliopsida</taxon>
        <taxon>eudicotyledons</taxon>
        <taxon>Gunneridae</taxon>
        <taxon>Pentapetalae</taxon>
        <taxon>rosids</taxon>
        <taxon>malvids</taxon>
        <taxon>Malvales</taxon>
        <taxon>Malvaceae</taxon>
        <taxon>Malvoideae</taxon>
        <taxon>Gossypium</taxon>
    </lineage>
</organism>
<gene>
    <name evidence="1" type="ORF">ES288_A13G183200v1</name>
</gene>
<keyword evidence="2" id="KW-1185">Reference proteome</keyword>
<dbReference type="AlphaFoldDB" id="A0A5D2E1M0"/>
<reference evidence="1 2" key="1">
    <citation type="submission" date="2019-06" db="EMBL/GenBank/DDBJ databases">
        <title>WGS assembly of Gossypium darwinii.</title>
        <authorList>
            <person name="Chen Z.J."/>
            <person name="Sreedasyam A."/>
            <person name="Ando A."/>
            <person name="Song Q."/>
            <person name="De L."/>
            <person name="Hulse-Kemp A."/>
            <person name="Ding M."/>
            <person name="Ye W."/>
            <person name="Kirkbride R."/>
            <person name="Jenkins J."/>
            <person name="Plott C."/>
            <person name="Lovell J."/>
            <person name="Lin Y.-M."/>
            <person name="Vaughn R."/>
            <person name="Liu B."/>
            <person name="Li W."/>
            <person name="Simpson S."/>
            <person name="Scheffler B."/>
            <person name="Saski C."/>
            <person name="Grover C."/>
            <person name="Hu G."/>
            <person name="Conover J."/>
            <person name="Carlson J."/>
            <person name="Shu S."/>
            <person name="Boston L."/>
            <person name="Williams M."/>
            <person name="Peterson D."/>
            <person name="Mcgee K."/>
            <person name="Jones D."/>
            <person name="Wendel J."/>
            <person name="Stelly D."/>
            <person name="Grimwood J."/>
            <person name="Schmutz J."/>
        </authorList>
    </citation>
    <scope>NUCLEOTIDE SEQUENCE [LARGE SCALE GENOMIC DNA]</scope>
    <source>
        <strain evidence="1">1808015.09</strain>
    </source>
</reference>
<protein>
    <submittedName>
        <fullName evidence="1">Uncharacterized protein</fullName>
    </submittedName>
</protein>
<evidence type="ECO:0000313" key="2">
    <source>
        <dbReference type="Proteomes" id="UP000323506"/>
    </source>
</evidence>
<evidence type="ECO:0000313" key="1">
    <source>
        <dbReference type="EMBL" id="TYG87071.1"/>
    </source>
</evidence>
<dbReference type="Proteomes" id="UP000323506">
    <property type="component" value="Chromosome A13"/>
</dbReference>
<dbReference type="EMBL" id="CM017700">
    <property type="protein sequence ID" value="TYG87071.1"/>
    <property type="molecule type" value="Genomic_DNA"/>
</dbReference>
<proteinExistence type="predicted"/>
<accession>A0A5D2E1M0</accession>